<dbReference type="FunFam" id="3.40.50.720:FF:000033">
    <property type="entry name" value="Adenylyltransferase and sulfurtransferase MOCS3"/>
    <property type="match status" value="1"/>
</dbReference>
<protein>
    <recommendedName>
        <fullName evidence="11">Needs CLA4 to survive protein 3</fullName>
    </recommendedName>
</protein>
<name>A0A2T9ZAB4_9FUNG</name>
<keyword evidence="16" id="KW-1185">Reference proteome</keyword>
<feature type="binding site" evidence="12">
    <location>
        <begin position="127"/>
        <end position="131"/>
    </location>
    <ligand>
        <name>ATP</name>
        <dbReference type="ChEBI" id="CHEBI:30616"/>
    </ligand>
</feature>
<dbReference type="STRING" id="133381.A0A2T9ZAB4"/>
<dbReference type="EMBL" id="MBFS01001003">
    <property type="protein sequence ID" value="PVV01543.1"/>
    <property type="molecule type" value="Genomic_DNA"/>
</dbReference>
<dbReference type="OrthoDB" id="10261062at2759"/>
<dbReference type="InterPro" id="IPR036873">
    <property type="entry name" value="Rhodanese-like_dom_sf"/>
</dbReference>
<dbReference type="CDD" id="cd00757">
    <property type="entry name" value="ThiF_MoeB_HesA_family"/>
    <property type="match status" value="1"/>
</dbReference>
<sequence>MDFNKDSSIQTKAELEQIQASIAELKQKESILKARLASANSLIENQFDLSETLLQPTLPPGLTSNDISRYSRHLLLPAVGIEGQTKLKKAKVLVIGVGGLGSSALLYLSSMGIGEIGIVDFDSVDKSNLHRQIIHNEARQNMSKAKSAMLSINLLNSSTKVSPILEHLNSSNALQIFKNYDIILDATDNLPTRYLINDACVLLGKPLVYGSALRLDGQLVVYNYNGGPCYRCLFPKPPKFDPKQNCSEAGVLGVVPGIIGCLQALQAVKIILSSHPSTLNSNNTVSSSSSNTSPNTNKYYMTTFSAFAVPQFKSIQIRGRQPSCEVCGDNPNIKHLIDYPAFCGASQSDDPVMLKVLDEKDPFRISCTNFAKLRVSNPNHILLDVREKSQYDICSLRESIHIPFSDLQALVQADSSQDSIPTFSNFTQILEKSKTYNTPIYCICRRGNLSQLAVVTLRNYGLENCYQIDGGLTEWQKSIDPLFPSY</sequence>
<evidence type="ECO:0000259" key="14">
    <source>
        <dbReference type="PROSITE" id="PS50206"/>
    </source>
</evidence>
<keyword evidence="2 12" id="KW-0963">Cytoplasm</keyword>
<evidence type="ECO:0000256" key="13">
    <source>
        <dbReference type="SAM" id="Coils"/>
    </source>
</evidence>
<comment type="cofactor">
    <cofactor evidence="12">
        <name>Zn(2+)</name>
        <dbReference type="ChEBI" id="CHEBI:29105"/>
    </cofactor>
    <text evidence="12">Binds 1 zinc ion per subunit.</text>
</comment>
<organism evidence="15 16">
    <name type="scientific">Smittium megazygosporum</name>
    <dbReference type="NCBI Taxonomy" id="133381"/>
    <lineage>
        <taxon>Eukaryota</taxon>
        <taxon>Fungi</taxon>
        <taxon>Fungi incertae sedis</taxon>
        <taxon>Zoopagomycota</taxon>
        <taxon>Kickxellomycotina</taxon>
        <taxon>Harpellomycetes</taxon>
        <taxon>Harpellales</taxon>
        <taxon>Legeriomycetaceae</taxon>
        <taxon>Smittium</taxon>
    </lineage>
</organism>
<dbReference type="PROSITE" id="PS50206">
    <property type="entry name" value="RHODANESE_3"/>
    <property type="match status" value="1"/>
</dbReference>
<keyword evidence="13" id="KW-0175">Coiled coil</keyword>
<evidence type="ECO:0000256" key="12">
    <source>
        <dbReference type="HAMAP-Rule" id="MF_03049"/>
    </source>
</evidence>
<feature type="coiled-coil region" evidence="13">
    <location>
        <begin position="8"/>
        <end position="42"/>
    </location>
</feature>
<evidence type="ECO:0000313" key="16">
    <source>
        <dbReference type="Proteomes" id="UP000245609"/>
    </source>
</evidence>
<evidence type="ECO:0000256" key="11">
    <source>
        <dbReference type="ARBA" id="ARBA00075323"/>
    </source>
</evidence>
<dbReference type="InterPro" id="IPR000594">
    <property type="entry name" value="ThiF_NAD_FAD-bd"/>
</dbReference>
<evidence type="ECO:0000256" key="5">
    <source>
        <dbReference type="ARBA" id="ARBA00022723"/>
    </source>
</evidence>
<dbReference type="Proteomes" id="UP000245609">
    <property type="component" value="Unassembled WGS sequence"/>
</dbReference>
<evidence type="ECO:0000256" key="6">
    <source>
        <dbReference type="ARBA" id="ARBA00022741"/>
    </source>
</evidence>
<evidence type="ECO:0000256" key="3">
    <source>
        <dbReference type="ARBA" id="ARBA00022679"/>
    </source>
</evidence>
<dbReference type="InterPro" id="IPR045886">
    <property type="entry name" value="ThiF/MoeB/HesA"/>
</dbReference>
<dbReference type="InterPro" id="IPR028885">
    <property type="entry name" value="MOCS3/Uba4"/>
</dbReference>
<evidence type="ECO:0000256" key="2">
    <source>
        <dbReference type="ARBA" id="ARBA00022490"/>
    </source>
</evidence>
<dbReference type="FunFam" id="3.40.250.10:FF:000014">
    <property type="entry name" value="Adenylyltransferase and sulfurtransferase MOCS3"/>
    <property type="match status" value="1"/>
</dbReference>
<keyword evidence="8 12" id="KW-0862">Zinc</keyword>
<feature type="binding site" evidence="12">
    <location>
        <position position="144"/>
    </location>
    <ligand>
        <name>ATP</name>
        <dbReference type="ChEBI" id="CHEBI:30616"/>
    </ligand>
</feature>
<dbReference type="HAMAP" id="MF_03049">
    <property type="entry name" value="MOCS3_Uba4"/>
    <property type="match status" value="1"/>
</dbReference>
<evidence type="ECO:0000256" key="1">
    <source>
        <dbReference type="ARBA" id="ARBA00004514"/>
    </source>
</evidence>
<feature type="binding site" evidence="12">
    <location>
        <begin position="188"/>
        <end position="189"/>
    </location>
    <ligand>
        <name>ATP</name>
        <dbReference type="ChEBI" id="CHEBI:30616"/>
    </ligand>
</feature>
<evidence type="ECO:0000313" key="15">
    <source>
        <dbReference type="EMBL" id="PVV01543.1"/>
    </source>
</evidence>
<dbReference type="UniPathway" id="UPA00988"/>
<feature type="binding site" evidence="12">
    <location>
        <position position="324"/>
    </location>
    <ligand>
        <name>Zn(2+)</name>
        <dbReference type="ChEBI" id="CHEBI:29105"/>
    </ligand>
</feature>
<dbReference type="Gene3D" id="3.40.50.720">
    <property type="entry name" value="NAD(P)-binding Rossmann-like Domain"/>
    <property type="match status" value="1"/>
</dbReference>
<keyword evidence="7" id="KW-0833">Ubl conjugation pathway</keyword>
<evidence type="ECO:0000256" key="7">
    <source>
        <dbReference type="ARBA" id="ARBA00022786"/>
    </source>
</evidence>
<dbReference type="SMART" id="SM00450">
    <property type="entry name" value="RHOD"/>
    <property type="match status" value="1"/>
</dbReference>
<dbReference type="Gene3D" id="3.40.250.10">
    <property type="entry name" value="Rhodanese-like domain"/>
    <property type="match status" value="1"/>
</dbReference>
<feature type="binding site" evidence="12">
    <location>
        <position position="232"/>
    </location>
    <ligand>
        <name>Zn(2+)</name>
        <dbReference type="ChEBI" id="CHEBI:29105"/>
    </ligand>
</feature>
<keyword evidence="6 12" id="KW-0547">Nucleotide-binding</keyword>
<comment type="subcellular location">
    <subcellularLocation>
        <location evidence="1">Cytoplasm</location>
        <location evidence="1">Cytosol</location>
    </subcellularLocation>
</comment>
<feature type="binding site" evidence="12">
    <location>
        <position position="99"/>
    </location>
    <ligand>
        <name>ATP</name>
        <dbReference type="ChEBI" id="CHEBI:30616"/>
    </ligand>
</feature>
<feature type="binding site" evidence="12">
    <location>
        <position position="229"/>
    </location>
    <ligand>
        <name>Zn(2+)</name>
        <dbReference type="ChEBI" id="CHEBI:29105"/>
    </ligand>
</feature>
<feature type="active site" description="Cysteine persulfide intermediate; for sulfurtransferase activity" evidence="12">
    <location>
        <position position="444"/>
    </location>
</feature>
<comment type="pathway">
    <text evidence="12">tRNA modification; 5-methoxycarbonylmethyl-2-thiouridine-tRNA biosynthesis.</text>
</comment>
<keyword evidence="3 12" id="KW-0808">Transferase</keyword>
<evidence type="ECO:0000256" key="8">
    <source>
        <dbReference type="ARBA" id="ARBA00022833"/>
    </source>
</evidence>
<dbReference type="GO" id="GO:0070566">
    <property type="term" value="F:adenylyltransferase activity"/>
    <property type="evidence" value="ECO:0007669"/>
    <property type="project" value="InterPro"/>
</dbReference>
<dbReference type="InterPro" id="IPR035985">
    <property type="entry name" value="Ubiquitin-activating_enz"/>
</dbReference>
<feature type="domain" description="Rhodanese" evidence="14">
    <location>
        <begin position="376"/>
        <end position="484"/>
    </location>
</feature>
<feature type="active site" description="Glycyl thioester intermediate; for adenylyltransferase activity" evidence="12">
    <location>
        <position position="246"/>
    </location>
</feature>
<feature type="binding site" evidence="12">
    <location>
        <position position="120"/>
    </location>
    <ligand>
        <name>ATP</name>
        <dbReference type="ChEBI" id="CHEBI:30616"/>
    </ligand>
</feature>
<dbReference type="GO" id="GO:0046872">
    <property type="term" value="F:metal ion binding"/>
    <property type="evidence" value="ECO:0007669"/>
    <property type="project" value="UniProtKB-KW"/>
</dbReference>
<dbReference type="Pfam" id="PF00899">
    <property type="entry name" value="ThiF"/>
    <property type="match status" value="1"/>
</dbReference>
<dbReference type="InterPro" id="IPR001763">
    <property type="entry name" value="Rhodanese-like_dom"/>
</dbReference>
<accession>A0A2T9ZAB4</accession>
<reference evidence="15 16" key="1">
    <citation type="journal article" date="2018" name="MBio">
        <title>Comparative Genomics Reveals the Core Gene Toolbox for the Fungus-Insect Symbiosis.</title>
        <authorList>
            <person name="Wang Y."/>
            <person name="Stata M."/>
            <person name="Wang W."/>
            <person name="Stajich J.E."/>
            <person name="White M.M."/>
            <person name="Moncalvo J.M."/>
        </authorList>
    </citation>
    <scope>NUCLEOTIDE SEQUENCE [LARGE SCALE GENOMIC DNA]</scope>
    <source>
        <strain evidence="15 16">SC-DP-2</strain>
    </source>
</reference>
<comment type="caution">
    <text evidence="15">The sequence shown here is derived from an EMBL/GenBank/DDBJ whole genome shotgun (WGS) entry which is preliminary data.</text>
</comment>
<dbReference type="GO" id="GO:0005524">
    <property type="term" value="F:ATP binding"/>
    <property type="evidence" value="ECO:0007669"/>
    <property type="project" value="UniProtKB-KW"/>
</dbReference>
<evidence type="ECO:0000256" key="4">
    <source>
        <dbReference type="ARBA" id="ARBA00022694"/>
    </source>
</evidence>
<dbReference type="SUPFAM" id="SSF69572">
    <property type="entry name" value="Activating enzymes of the ubiquitin-like proteins"/>
    <property type="match status" value="1"/>
</dbReference>
<comment type="similarity">
    <text evidence="12">In the N-terminal section; belongs to the HesA/MoeB/ThiF family. UBA4 subfamily.</text>
</comment>
<dbReference type="AlphaFoldDB" id="A0A2T9ZAB4"/>
<dbReference type="GO" id="GO:0042292">
    <property type="term" value="F:URM1 activating enzyme activity"/>
    <property type="evidence" value="ECO:0007669"/>
    <property type="project" value="TreeGrafter"/>
</dbReference>
<feature type="binding site" evidence="12">
    <location>
        <position position="327"/>
    </location>
    <ligand>
        <name>Zn(2+)</name>
        <dbReference type="ChEBI" id="CHEBI:29105"/>
    </ligand>
</feature>
<dbReference type="GO" id="GO:0005829">
    <property type="term" value="C:cytosol"/>
    <property type="evidence" value="ECO:0007669"/>
    <property type="project" value="UniProtKB-SubCell"/>
</dbReference>
<evidence type="ECO:0000256" key="10">
    <source>
        <dbReference type="ARBA" id="ARBA00023268"/>
    </source>
</evidence>
<keyword evidence="5 12" id="KW-0479">Metal-binding</keyword>
<dbReference type="GO" id="GO:0004792">
    <property type="term" value="F:thiosulfate-cyanide sulfurtransferase activity"/>
    <property type="evidence" value="ECO:0007669"/>
    <property type="project" value="TreeGrafter"/>
</dbReference>
<keyword evidence="4 12" id="KW-0819">tRNA processing</keyword>
<dbReference type="PANTHER" id="PTHR10953">
    <property type="entry name" value="UBIQUITIN-ACTIVATING ENZYME E1"/>
    <property type="match status" value="1"/>
</dbReference>
<keyword evidence="9 12" id="KW-0067">ATP-binding</keyword>
<keyword evidence="10 12" id="KW-0511">Multifunctional enzyme</keyword>
<evidence type="ECO:0000256" key="9">
    <source>
        <dbReference type="ARBA" id="ARBA00022840"/>
    </source>
</evidence>
<dbReference type="PANTHER" id="PTHR10953:SF102">
    <property type="entry name" value="ADENYLYLTRANSFERASE AND SULFURTRANSFERASE MOCS3"/>
    <property type="match status" value="1"/>
</dbReference>
<gene>
    <name evidence="12" type="primary">UBA4</name>
    <name evidence="15" type="ORF">BB560_004037</name>
</gene>
<proteinExistence type="inferred from homology"/>
<dbReference type="GO" id="GO:0002143">
    <property type="term" value="P:tRNA wobble position uridine thiolation"/>
    <property type="evidence" value="ECO:0007669"/>
    <property type="project" value="InterPro"/>
</dbReference>
<dbReference type="Pfam" id="PF00581">
    <property type="entry name" value="Rhodanese"/>
    <property type="match status" value="1"/>
</dbReference>